<protein>
    <recommendedName>
        <fullName evidence="3">DUF2357 domain-containing protein</fullName>
    </recommendedName>
</protein>
<dbReference type="RefSeq" id="WP_201082781.1">
    <property type="nucleotide sequence ID" value="NZ_CAJNAS010000002.1"/>
</dbReference>
<accession>A0A9N8MLC2</accession>
<dbReference type="Pfam" id="PF04411">
    <property type="entry name" value="PDDEXK_7"/>
    <property type="match status" value="1"/>
</dbReference>
<evidence type="ECO:0000313" key="1">
    <source>
        <dbReference type="EMBL" id="CAE6865629.1"/>
    </source>
</evidence>
<dbReference type="Proteomes" id="UP000675121">
    <property type="component" value="Unassembled WGS sequence"/>
</dbReference>
<evidence type="ECO:0008006" key="3">
    <source>
        <dbReference type="Google" id="ProtNLM"/>
    </source>
</evidence>
<comment type="caution">
    <text evidence="1">The sequence shown here is derived from an EMBL/GenBank/DDBJ whole genome shotgun (WGS) entry which is preliminary data.</text>
</comment>
<sequence>MGPRQHLVIHAIGLAQEELGRTGQGGLISGLREDASYLLKVDGGTRLYVDDVPLTEAHDGHFAWTSGFFAGRVEVISVDQNGTETSFYLEVVPANRKLQTAQFASMIDAIRRFDQRLLLGQASACLGFGNAGMSGKFDGLVRWERVKRHGSAFLTCVESITRMPHVKLKPVRQLLPLVQIKRLPVAALRDRRIVALATGQLSEHERIDSIRVNAHVPVETIDTAANRAICALLKRFRRAVIALESWVMSDRGELSDADALGRCNRRLAILRSLEANVGRLLNRYPFRAVDKPEITAAGLTQIAASPIYSRAFRTGTEALRLGVESQSSAEHLHVSPSWGVYETWCYVALANALESRLGVRLEPGKSRFNDVSPEVTLAARLPNGDELELLFQTTFRSDGISSTRKAWSVSRERRPDIVLVASNGGAHRMLILDAKYRSGRSNVLDAMASAHIYRDSLFLEDRRPDLCLLLLPAASEVESLERPQTWETFGVGVVSAYSEGLDGVERCVEAIATWL</sequence>
<gene>
    <name evidence="1" type="ORF">R70211_00771</name>
</gene>
<reference evidence="1" key="1">
    <citation type="submission" date="2021-02" db="EMBL/GenBank/DDBJ databases">
        <authorList>
            <person name="Vanwijnsberghe S."/>
        </authorList>
    </citation>
    <scope>NUCLEOTIDE SEQUENCE</scope>
    <source>
        <strain evidence="1">R-70211</strain>
    </source>
</reference>
<evidence type="ECO:0000313" key="2">
    <source>
        <dbReference type="Proteomes" id="UP000675121"/>
    </source>
</evidence>
<dbReference type="EMBL" id="CAJNAS010000002">
    <property type="protein sequence ID" value="CAE6865629.1"/>
    <property type="molecule type" value="Genomic_DNA"/>
</dbReference>
<dbReference type="AlphaFoldDB" id="A0A9N8MLC2"/>
<name>A0A9N8MLC2_9BURK</name>
<proteinExistence type="predicted"/>
<dbReference type="InterPro" id="IPR007505">
    <property type="entry name" value="PDDEXK_7"/>
</dbReference>
<keyword evidence="2" id="KW-1185">Reference proteome</keyword>
<organism evidence="1 2">
    <name type="scientific">Paraburkholderia domus</name>
    <dbReference type="NCBI Taxonomy" id="2793075"/>
    <lineage>
        <taxon>Bacteria</taxon>
        <taxon>Pseudomonadati</taxon>
        <taxon>Pseudomonadota</taxon>
        <taxon>Betaproteobacteria</taxon>
        <taxon>Burkholderiales</taxon>
        <taxon>Burkholderiaceae</taxon>
        <taxon>Paraburkholderia</taxon>
    </lineage>
</organism>